<proteinExistence type="predicted"/>
<feature type="domain" description="Cytochrome c" evidence="6">
    <location>
        <begin position="63"/>
        <end position="139"/>
    </location>
</feature>
<dbReference type="EMBL" id="NTFI01000003">
    <property type="protein sequence ID" value="PHQ25441.1"/>
    <property type="molecule type" value="Genomic_DNA"/>
</dbReference>
<dbReference type="InterPro" id="IPR009056">
    <property type="entry name" value="Cyt_c-like_dom"/>
</dbReference>
<protein>
    <submittedName>
        <fullName evidence="7">Cytochrome c-550 PedF</fullName>
    </submittedName>
</protein>
<evidence type="ECO:0000256" key="4">
    <source>
        <dbReference type="PROSITE-ProRule" id="PRU00433"/>
    </source>
</evidence>
<evidence type="ECO:0000256" key="1">
    <source>
        <dbReference type="ARBA" id="ARBA00022617"/>
    </source>
</evidence>
<sequence length="142" mass="15475">MATSFSLKAIVASAMLGLAGFAFAHGNVTPQEVDTGNLPKLGDEVLIENPFREGNEYGEFNAQAVEIGESAYAGNCAGCHGIRAMSGGLTPDLRELTEWDDEYYIGRVRNGTDRGMPSWKKTLDQNAMWAIRTYVESLPKPE</sequence>
<name>A0A2G1VFA2_9GAMM</name>
<keyword evidence="5" id="KW-0732">Signal</keyword>
<keyword evidence="8" id="KW-1185">Reference proteome</keyword>
<dbReference type="GO" id="GO:0009055">
    <property type="term" value="F:electron transfer activity"/>
    <property type="evidence" value="ECO:0007669"/>
    <property type="project" value="InterPro"/>
</dbReference>
<dbReference type="GO" id="GO:0020037">
    <property type="term" value="F:heme binding"/>
    <property type="evidence" value="ECO:0007669"/>
    <property type="project" value="InterPro"/>
</dbReference>
<evidence type="ECO:0000256" key="5">
    <source>
        <dbReference type="SAM" id="SignalP"/>
    </source>
</evidence>
<dbReference type="AlphaFoldDB" id="A0A2G1VFA2"/>
<dbReference type="Pfam" id="PF13442">
    <property type="entry name" value="Cytochrome_CBB3"/>
    <property type="match status" value="1"/>
</dbReference>
<dbReference type="InterPro" id="IPR030991">
    <property type="entry name" value="c550_proteobact"/>
</dbReference>
<dbReference type="NCBIfam" id="TIGR04494">
    <property type="entry name" value="c550_PedF"/>
    <property type="match status" value="1"/>
</dbReference>
<dbReference type="SUPFAM" id="SSF46626">
    <property type="entry name" value="Cytochrome c"/>
    <property type="match status" value="1"/>
</dbReference>
<feature type="chain" id="PRO_5013854440" evidence="5">
    <location>
        <begin position="25"/>
        <end position="142"/>
    </location>
</feature>
<accession>A0A2G1VFA2</accession>
<evidence type="ECO:0000313" key="7">
    <source>
        <dbReference type="EMBL" id="PHQ25441.1"/>
    </source>
</evidence>
<feature type="signal peptide" evidence="5">
    <location>
        <begin position="1"/>
        <end position="24"/>
    </location>
</feature>
<reference evidence="7 8" key="1">
    <citation type="submission" date="2017-09" db="EMBL/GenBank/DDBJ databases">
        <title>The draft genome sequences of Marinobacter guineae M3B.</title>
        <authorList>
            <person name="Cao J."/>
        </authorList>
    </citation>
    <scope>NUCLEOTIDE SEQUENCE [LARGE SCALE GENOMIC DNA]</scope>
    <source>
        <strain evidence="7 8">M3B</strain>
    </source>
</reference>
<dbReference type="Gene3D" id="1.10.760.10">
    <property type="entry name" value="Cytochrome c-like domain"/>
    <property type="match status" value="1"/>
</dbReference>
<keyword evidence="3 4" id="KW-0408">Iron</keyword>
<evidence type="ECO:0000256" key="3">
    <source>
        <dbReference type="ARBA" id="ARBA00023004"/>
    </source>
</evidence>
<organism evidence="7 8">
    <name type="scientific">Marinobacter guineae</name>
    <dbReference type="NCBI Taxonomy" id="432303"/>
    <lineage>
        <taxon>Bacteria</taxon>
        <taxon>Pseudomonadati</taxon>
        <taxon>Pseudomonadota</taxon>
        <taxon>Gammaproteobacteria</taxon>
        <taxon>Pseudomonadales</taxon>
        <taxon>Marinobacteraceae</taxon>
        <taxon>Marinobacter</taxon>
    </lineage>
</organism>
<evidence type="ECO:0000313" key="8">
    <source>
        <dbReference type="Proteomes" id="UP000229044"/>
    </source>
</evidence>
<comment type="caution">
    <text evidence="7">The sequence shown here is derived from an EMBL/GenBank/DDBJ whole genome shotgun (WGS) entry which is preliminary data.</text>
</comment>
<dbReference type="OrthoDB" id="9797504at2"/>
<keyword evidence="2 4" id="KW-0479">Metal-binding</keyword>
<gene>
    <name evidence="7" type="ORF">CLH62_14025</name>
</gene>
<dbReference type="Proteomes" id="UP000229044">
    <property type="component" value="Unassembled WGS sequence"/>
</dbReference>
<dbReference type="GO" id="GO:0046872">
    <property type="term" value="F:metal ion binding"/>
    <property type="evidence" value="ECO:0007669"/>
    <property type="project" value="UniProtKB-KW"/>
</dbReference>
<dbReference type="RefSeq" id="WP_099618747.1">
    <property type="nucleotide sequence ID" value="NZ_KZ319340.1"/>
</dbReference>
<dbReference type="InterPro" id="IPR036909">
    <property type="entry name" value="Cyt_c-like_dom_sf"/>
</dbReference>
<keyword evidence="1 4" id="KW-0349">Heme</keyword>
<dbReference type="PROSITE" id="PS51007">
    <property type="entry name" value="CYTC"/>
    <property type="match status" value="1"/>
</dbReference>
<evidence type="ECO:0000259" key="6">
    <source>
        <dbReference type="PROSITE" id="PS51007"/>
    </source>
</evidence>
<evidence type="ECO:0000256" key="2">
    <source>
        <dbReference type="ARBA" id="ARBA00022723"/>
    </source>
</evidence>